<dbReference type="EMBL" id="WBMR01000017">
    <property type="protein sequence ID" value="KAB2385945.1"/>
    <property type="molecule type" value="Genomic_DNA"/>
</dbReference>
<name>A0A6L3W6C4_9ACTN</name>
<dbReference type="AlphaFoldDB" id="A0A6L3W6C4"/>
<feature type="region of interest" description="Disordered" evidence="1">
    <location>
        <begin position="35"/>
        <end position="56"/>
    </location>
</feature>
<comment type="caution">
    <text evidence="2">The sequence shown here is derived from an EMBL/GenBank/DDBJ whole genome shotgun (WGS) entry which is preliminary data.</text>
</comment>
<proteinExistence type="predicted"/>
<reference evidence="2 3" key="1">
    <citation type="submission" date="2019-09" db="EMBL/GenBank/DDBJ databases">
        <title>Actinomadura physcomitrii sp. nov., a novel actinomycete isolated from moss [Physcomitrium sphaericum (Ludw) Fuernr].</title>
        <authorList>
            <person name="Liu C."/>
            <person name="Zhuang X."/>
        </authorList>
    </citation>
    <scope>NUCLEOTIDE SEQUENCE [LARGE SCALE GENOMIC DNA]</scope>
    <source>
        <strain evidence="2 3">CYP1-1B</strain>
    </source>
</reference>
<sequence length="137" mass="14675">MLPLQTAEKDGKHLTARISADLLRFDKAALTVAARKTRASTPPRRSSAASAASWSTSWDYCSTASVSDRTAGMQLLAGVAATHPTISRTWADTAYRTKAIDHAATLGIDLKPSAATPPPKDSCRYRDAEWWSARSAG</sequence>
<keyword evidence="3" id="KW-1185">Reference proteome</keyword>
<evidence type="ECO:0000256" key="1">
    <source>
        <dbReference type="SAM" id="MobiDB-lite"/>
    </source>
</evidence>
<accession>A0A6L3W6C4</accession>
<organism evidence="2 3">
    <name type="scientific">Actinomadura montaniterrae</name>
    <dbReference type="NCBI Taxonomy" id="1803903"/>
    <lineage>
        <taxon>Bacteria</taxon>
        <taxon>Bacillati</taxon>
        <taxon>Actinomycetota</taxon>
        <taxon>Actinomycetes</taxon>
        <taxon>Streptosporangiales</taxon>
        <taxon>Thermomonosporaceae</taxon>
        <taxon>Actinomadura</taxon>
    </lineage>
</organism>
<evidence type="ECO:0000313" key="3">
    <source>
        <dbReference type="Proteomes" id="UP000483004"/>
    </source>
</evidence>
<dbReference type="OrthoDB" id="3335835at2"/>
<gene>
    <name evidence="2" type="ORF">F9B16_09090</name>
</gene>
<evidence type="ECO:0008006" key="4">
    <source>
        <dbReference type="Google" id="ProtNLM"/>
    </source>
</evidence>
<dbReference type="Proteomes" id="UP000483004">
    <property type="component" value="Unassembled WGS sequence"/>
</dbReference>
<protein>
    <recommendedName>
        <fullName evidence="4">Transposase</fullName>
    </recommendedName>
</protein>
<evidence type="ECO:0000313" key="2">
    <source>
        <dbReference type="EMBL" id="KAB2385945.1"/>
    </source>
</evidence>
<feature type="compositionally biased region" description="Low complexity" evidence="1">
    <location>
        <begin position="39"/>
        <end position="56"/>
    </location>
</feature>
<dbReference type="RefSeq" id="WP_151539556.1">
    <property type="nucleotide sequence ID" value="NZ_WBMR01000017.1"/>
</dbReference>